<feature type="transmembrane region" description="Helical" evidence="1">
    <location>
        <begin position="172"/>
        <end position="200"/>
    </location>
</feature>
<sequence>MRRSPPAWLIFILAAAPPLGLYVTGLQRDLGTIDSGELAAVGRFLGIAHPPGYPLYTFLGRVWGLLPLGTPLTRLHLLSAVSCALAVGFAALALRKSLTLLGRKDEPPSGRGILAGGLPLLGAWAWGLSPSVWRMAVVNEVYGLHYLILAVCLWLGVSLLQRQQNAHRRRVLLVYVLGLGFCHHLSLFFAVPSLLLALAVTVHPSPGRSHISFWPPARRWLSLLPWFLLGLSCQLYLPLRSAQGPLLNWGHPTTLGSWFRHASGWQYRIWLFSGSESLREAAHRIPGLLADLNWILPLAAVPGLILLWRRRAALGWFWVILCVVSLLWASSYNIPDIQSYYAASDLAVVALGVLGLHLLTSQRWVPLRLAGPILGAVLCATMILGIGQRWNRCAASGPPLPGIYARSLLEGLPPNTLLLSRQWDAFTSNAIYLQWVEGCRPDVAIVDTELMHRSWYFTQLDRWYPHLLDPVRPQLAVLLEDLELFETGRPFNRSRRDARHQALQLALLNAYAGSRPVAMTPEAVPNAAMASRISPYGLVFLLNPTEEMLAGRGPLPPIEPFLQMGPRTDDSEIRIMRQVLATMTMARAQLMTGQGDDLSHALQQESRRLQTRLAQP</sequence>
<feature type="transmembrane region" description="Helical" evidence="1">
    <location>
        <begin position="314"/>
        <end position="332"/>
    </location>
</feature>
<keyword evidence="1" id="KW-0472">Membrane</keyword>
<evidence type="ECO:0000313" key="2">
    <source>
        <dbReference type="EMBL" id="MBU2690165.1"/>
    </source>
</evidence>
<protein>
    <submittedName>
        <fullName evidence="2">DUF2723 domain-containing protein</fullName>
    </submittedName>
</protein>
<feature type="transmembrane region" description="Helical" evidence="1">
    <location>
        <begin position="75"/>
        <end position="94"/>
    </location>
</feature>
<reference evidence="2" key="1">
    <citation type="submission" date="2021-05" db="EMBL/GenBank/DDBJ databases">
        <title>Energy efficiency and biological interactions define the core microbiome of deep oligotrophic groundwater.</title>
        <authorList>
            <person name="Mehrshad M."/>
            <person name="Lopez-Fernandez M."/>
            <person name="Bell E."/>
            <person name="Bernier-Latmani R."/>
            <person name="Bertilsson S."/>
            <person name="Dopson M."/>
        </authorList>
    </citation>
    <scope>NUCLEOTIDE SEQUENCE</scope>
    <source>
        <strain evidence="2">Modern_marine.mb.64</strain>
    </source>
</reference>
<evidence type="ECO:0000256" key="1">
    <source>
        <dbReference type="SAM" id="Phobius"/>
    </source>
</evidence>
<keyword evidence="1" id="KW-1133">Transmembrane helix</keyword>
<dbReference type="EMBL" id="JAHJDP010000023">
    <property type="protein sequence ID" value="MBU2690165.1"/>
    <property type="molecule type" value="Genomic_DNA"/>
</dbReference>
<accession>A0A948RSP1</accession>
<comment type="caution">
    <text evidence="2">The sequence shown here is derived from an EMBL/GenBank/DDBJ whole genome shotgun (WGS) entry which is preliminary data.</text>
</comment>
<dbReference type="PANTHER" id="PTHR16214:SF3">
    <property type="entry name" value="TRANSMEMBRANE PROTEIN 260"/>
    <property type="match status" value="1"/>
</dbReference>
<dbReference type="PANTHER" id="PTHR16214">
    <property type="entry name" value="TRANSMEMBRANE PROTEIN 260"/>
    <property type="match status" value="1"/>
</dbReference>
<feature type="transmembrane region" description="Helical" evidence="1">
    <location>
        <begin position="288"/>
        <end position="308"/>
    </location>
</feature>
<name>A0A948RSP1_UNCEI</name>
<dbReference type="Pfam" id="PF11028">
    <property type="entry name" value="TMEM260-like"/>
    <property type="match status" value="1"/>
</dbReference>
<evidence type="ECO:0000313" key="3">
    <source>
        <dbReference type="Proteomes" id="UP000777784"/>
    </source>
</evidence>
<gene>
    <name evidence="2" type="ORF">KJ970_04495</name>
</gene>
<feature type="transmembrane region" description="Helical" evidence="1">
    <location>
        <begin position="365"/>
        <end position="386"/>
    </location>
</feature>
<feature type="transmembrane region" description="Helical" evidence="1">
    <location>
        <begin position="114"/>
        <end position="136"/>
    </location>
</feature>
<dbReference type="InterPro" id="IPR052724">
    <property type="entry name" value="GT117_domain-containing"/>
</dbReference>
<organism evidence="2 3">
    <name type="scientific">Eiseniibacteriota bacterium</name>
    <dbReference type="NCBI Taxonomy" id="2212470"/>
    <lineage>
        <taxon>Bacteria</taxon>
        <taxon>Candidatus Eiseniibacteriota</taxon>
    </lineage>
</organism>
<feature type="transmembrane region" description="Helical" evidence="1">
    <location>
        <begin position="339"/>
        <end position="359"/>
    </location>
</feature>
<dbReference type="InterPro" id="IPR021280">
    <property type="entry name" value="TMEM260-like"/>
</dbReference>
<feature type="transmembrane region" description="Helical" evidence="1">
    <location>
        <begin position="142"/>
        <end position="160"/>
    </location>
</feature>
<dbReference type="AlphaFoldDB" id="A0A948RSP1"/>
<dbReference type="Proteomes" id="UP000777784">
    <property type="component" value="Unassembled WGS sequence"/>
</dbReference>
<keyword evidence="1" id="KW-0812">Transmembrane</keyword>
<proteinExistence type="predicted"/>